<sequence length="117" mass="13705">MSAALSNTSDQYMILNTNSTTISDRFSFSFKDRIDYCIIRIETIQTTINDWIERGNNENAHVNRLMYSCRDLINLLYRITLIQDDISVVLEVEQSVRDIEDMLNFVKPHNCTCQNLF</sequence>
<dbReference type="EMBL" id="CADEPM010000014">
    <property type="protein sequence ID" value="CAB3411540.1"/>
    <property type="molecule type" value="Genomic_DNA"/>
</dbReference>
<name>A0A8S1FC29_9PELO</name>
<reference evidence="1 2" key="1">
    <citation type="submission" date="2020-04" db="EMBL/GenBank/DDBJ databases">
        <authorList>
            <person name="Laetsch R D."/>
            <person name="Stevens L."/>
            <person name="Kumar S."/>
            <person name="Blaxter L. M."/>
        </authorList>
    </citation>
    <scope>NUCLEOTIDE SEQUENCE [LARGE SCALE GENOMIC DNA]</scope>
</reference>
<evidence type="ECO:0000313" key="1">
    <source>
        <dbReference type="EMBL" id="CAB3411540.1"/>
    </source>
</evidence>
<comment type="caution">
    <text evidence="1">The sequence shown here is derived from an EMBL/GenBank/DDBJ whole genome shotgun (WGS) entry which is preliminary data.</text>
</comment>
<dbReference type="AlphaFoldDB" id="A0A8S1FC29"/>
<protein>
    <submittedName>
        <fullName evidence="1">Uncharacterized protein</fullName>
    </submittedName>
</protein>
<dbReference type="Proteomes" id="UP000494206">
    <property type="component" value="Unassembled WGS sequence"/>
</dbReference>
<gene>
    <name evidence="1" type="ORF">CBOVIS_LOCUS12923</name>
</gene>
<accession>A0A8S1FC29</accession>
<keyword evidence="2" id="KW-1185">Reference proteome</keyword>
<proteinExistence type="predicted"/>
<evidence type="ECO:0000313" key="2">
    <source>
        <dbReference type="Proteomes" id="UP000494206"/>
    </source>
</evidence>
<organism evidence="1 2">
    <name type="scientific">Caenorhabditis bovis</name>
    <dbReference type="NCBI Taxonomy" id="2654633"/>
    <lineage>
        <taxon>Eukaryota</taxon>
        <taxon>Metazoa</taxon>
        <taxon>Ecdysozoa</taxon>
        <taxon>Nematoda</taxon>
        <taxon>Chromadorea</taxon>
        <taxon>Rhabditida</taxon>
        <taxon>Rhabditina</taxon>
        <taxon>Rhabditomorpha</taxon>
        <taxon>Rhabditoidea</taxon>
        <taxon>Rhabditidae</taxon>
        <taxon>Peloderinae</taxon>
        <taxon>Caenorhabditis</taxon>
    </lineage>
</organism>